<name>A0A109MRV3_9BACI</name>
<protein>
    <submittedName>
        <fullName evidence="1">Uncharacterized protein</fullName>
    </submittedName>
</protein>
<proteinExistence type="predicted"/>
<evidence type="ECO:0000313" key="1">
    <source>
        <dbReference type="EMBL" id="KWW11003.1"/>
    </source>
</evidence>
<evidence type="ECO:0000313" key="2">
    <source>
        <dbReference type="Proteomes" id="UP000064189"/>
    </source>
</evidence>
<comment type="caution">
    <text evidence="1">The sequence shown here is derived from an EMBL/GenBank/DDBJ whole genome shotgun (WGS) entry which is preliminary data.</text>
</comment>
<dbReference type="RefSeq" id="WP_061144695.1">
    <property type="nucleotide sequence ID" value="NZ_LNNH01000059.1"/>
</dbReference>
<reference evidence="1 2" key="1">
    <citation type="submission" date="2015-11" db="EMBL/GenBank/DDBJ databases">
        <title>Genome Sequence of Bacillus simplex strain VanAntwerpen2.</title>
        <authorList>
            <person name="Couger M.B."/>
        </authorList>
    </citation>
    <scope>NUCLEOTIDE SEQUENCE [LARGE SCALE GENOMIC DNA]</scope>
    <source>
        <strain evidence="1 2">VanAntwerpen02</strain>
    </source>
</reference>
<dbReference type="EMBL" id="LNNH01000059">
    <property type="protein sequence ID" value="KWW11003.1"/>
    <property type="molecule type" value="Genomic_DNA"/>
</dbReference>
<gene>
    <name evidence="1" type="ORF">AS888_11375</name>
</gene>
<accession>A0A109MRV3</accession>
<sequence>MDVRIEELYKKYLKRSIPNKFLLSDVEDVLINEYLSKSLDKKQMRFLVDPKEFDLYNKCYIIDSVEILHNLFTVQEKNEFISLKELNKQYTLDSSETTKEEIEYTLIQEGEYLVIFLGIDSDGYIKDFKTVGNSERLFHRLVVLMGIEKEDCNLENRDFHDYLEALSNLGYLD</sequence>
<dbReference type="Proteomes" id="UP000064189">
    <property type="component" value="Unassembled WGS sequence"/>
</dbReference>
<dbReference type="AlphaFoldDB" id="A0A109MRV3"/>
<keyword evidence="2" id="KW-1185">Reference proteome</keyword>
<organism evidence="1 2">
    <name type="scientific">Peribacillus simplex</name>
    <dbReference type="NCBI Taxonomy" id="1478"/>
    <lineage>
        <taxon>Bacteria</taxon>
        <taxon>Bacillati</taxon>
        <taxon>Bacillota</taxon>
        <taxon>Bacilli</taxon>
        <taxon>Bacillales</taxon>
        <taxon>Bacillaceae</taxon>
        <taxon>Peribacillus</taxon>
    </lineage>
</organism>